<proteinExistence type="predicted"/>
<comment type="caution">
    <text evidence="1">The sequence shown here is derived from an EMBL/GenBank/DDBJ whole genome shotgun (WGS) entry which is preliminary data.</text>
</comment>
<name>A0A1N7SLP1_9BURK</name>
<gene>
    <name evidence="1" type="ORF">BN2476_630122</name>
</gene>
<dbReference type="Proteomes" id="UP000195569">
    <property type="component" value="Unassembled WGS sequence"/>
</dbReference>
<protein>
    <submittedName>
        <fullName evidence="1">Uncharacterized protein</fullName>
    </submittedName>
</protein>
<accession>A0A1N7SLP1</accession>
<organism evidence="1 2">
    <name type="scientific">Paraburkholderia piptadeniae</name>
    <dbReference type="NCBI Taxonomy" id="1701573"/>
    <lineage>
        <taxon>Bacteria</taxon>
        <taxon>Pseudomonadati</taxon>
        <taxon>Pseudomonadota</taxon>
        <taxon>Betaproteobacteria</taxon>
        <taxon>Burkholderiales</taxon>
        <taxon>Burkholderiaceae</taxon>
        <taxon>Paraburkholderia</taxon>
    </lineage>
</organism>
<sequence length="26" mass="2888">MLLDLKDEKGPIVGHELGSVEKVMFC</sequence>
<dbReference type="AlphaFoldDB" id="A0A1N7SLP1"/>
<keyword evidence="2" id="KW-1185">Reference proteome</keyword>
<evidence type="ECO:0000313" key="2">
    <source>
        <dbReference type="Proteomes" id="UP000195569"/>
    </source>
</evidence>
<evidence type="ECO:0000313" key="1">
    <source>
        <dbReference type="EMBL" id="SIT48333.1"/>
    </source>
</evidence>
<reference evidence="1" key="1">
    <citation type="submission" date="2016-12" db="EMBL/GenBank/DDBJ databases">
        <authorList>
            <person name="Moulin L."/>
        </authorList>
    </citation>
    <scope>NUCLEOTIDE SEQUENCE [LARGE SCALE GENOMIC DNA]</scope>
    <source>
        <strain evidence="1">STM 7183</strain>
    </source>
</reference>
<dbReference type="EMBL" id="CYGY02000063">
    <property type="protein sequence ID" value="SIT48333.1"/>
    <property type="molecule type" value="Genomic_DNA"/>
</dbReference>